<dbReference type="AlphaFoldDB" id="A0A9N8VT58"/>
<evidence type="ECO:0000313" key="1">
    <source>
        <dbReference type="EMBL" id="CAG8460032.1"/>
    </source>
</evidence>
<evidence type="ECO:0000313" key="2">
    <source>
        <dbReference type="Proteomes" id="UP000789405"/>
    </source>
</evidence>
<name>A0A9N8VT58_9GLOM</name>
<accession>A0A9N8VT58</accession>
<comment type="caution">
    <text evidence="1">The sequence shown here is derived from an EMBL/GenBank/DDBJ whole genome shotgun (WGS) entry which is preliminary data.</text>
</comment>
<dbReference type="Proteomes" id="UP000789405">
    <property type="component" value="Unassembled WGS sequence"/>
</dbReference>
<organism evidence="1 2">
    <name type="scientific">Dentiscutata erythropus</name>
    <dbReference type="NCBI Taxonomy" id="1348616"/>
    <lineage>
        <taxon>Eukaryota</taxon>
        <taxon>Fungi</taxon>
        <taxon>Fungi incertae sedis</taxon>
        <taxon>Mucoromycota</taxon>
        <taxon>Glomeromycotina</taxon>
        <taxon>Glomeromycetes</taxon>
        <taxon>Diversisporales</taxon>
        <taxon>Gigasporaceae</taxon>
        <taxon>Dentiscutata</taxon>
    </lineage>
</organism>
<proteinExistence type="predicted"/>
<reference evidence="1" key="1">
    <citation type="submission" date="2021-06" db="EMBL/GenBank/DDBJ databases">
        <authorList>
            <person name="Kallberg Y."/>
            <person name="Tangrot J."/>
            <person name="Rosling A."/>
        </authorList>
    </citation>
    <scope>NUCLEOTIDE SEQUENCE</scope>
    <source>
        <strain evidence="1">MA453B</strain>
    </source>
</reference>
<protein>
    <submittedName>
        <fullName evidence="1">20627_t:CDS:1</fullName>
    </submittedName>
</protein>
<gene>
    <name evidence="1" type="ORF">DERYTH_LOCUS961</name>
</gene>
<dbReference type="EMBL" id="CAJVPY010000240">
    <property type="protein sequence ID" value="CAG8460032.1"/>
    <property type="molecule type" value="Genomic_DNA"/>
</dbReference>
<keyword evidence="2" id="KW-1185">Reference proteome</keyword>
<sequence>MDTYKDFCEKYSCLYNKRHNSKLCVSIIKKICNPILPKLDNPSKEKVYKLVKYVQADLHKIPMRKEMTKDEQAYYYFIRAELSNVCNYPYREPKENENHEYESTSVPFIMNTSNSLTEYPFARIFNMGCVDTIKSNLLYDYMRLKAKVLSECFTDVDKAKDIFDIIEKNFQTISILIVDILEKEILSLFDYYNLSNRISLLDENNYQYGIYRNFPCIYHKRNTLVNLFKEYKLSVEFSLGEKEYHLGIDRKEVSNITTDELIKLVLLTKAGLLNKMMKKITLR</sequence>